<feature type="compositionally biased region" description="Low complexity" evidence="1">
    <location>
        <begin position="558"/>
        <end position="579"/>
    </location>
</feature>
<evidence type="ECO:0000259" key="2">
    <source>
        <dbReference type="Pfam" id="PF01145"/>
    </source>
</evidence>
<dbReference type="AlphaFoldDB" id="A0A518HBA3"/>
<dbReference type="Proteomes" id="UP000317835">
    <property type="component" value="Chromosome"/>
</dbReference>
<proteinExistence type="predicted"/>
<name>A0A518HBA3_9BACT</name>
<keyword evidence="4" id="KW-1185">Reference proteome</keyword>
<feature type="domain" description="Band 7" evidence="2">
    <location>
        <begin position="181"/>
        <end position="415"/>
    </location>
</feature>
<sequence>MNPRLIRPLIGAAVALVALYVFGYLLAWKWVVCRVEVPPGESLLLTYRGPFPPLRSVPTAPTGTLVETDGRGRPKQVGILQEMPGPGRHFINPLEYKYERIRDTLIKPGEIAVLTAKFGEQLPQGQYLADREGQRGIQRKVLTPGRYRINSYAYDVEVLPVTSCVKTNGGVQHEPGEALLIPAGYVGVVTNRSEDLRTGARRGTQDDVLQPGIYYLNPFATQVDILSVGYNETTLQVAPEVGPDGSMLYQEVEAVGVGELAPLSRDPVYDKEKGIWFLSRDGFDIFLDFTTIWGILPDQAPDVIRRFGKAGEQQQNVLEVVEEQVVLPDIGSIARINGSRHGAVDLLIGDSREAFQTDTSEDLESRLNEKNLTLLFGLTRHIYVPAEVREPIQRSKIAMEVKLTNDQKQLTAEAEGDLMEAKAKVTLEERRVAAETDKLFAEAIAQGEKQAREIEATTEKLEAELDARTAAIQADITTTIGEAEAKKVELTNAAEAERYQRYVQTLGGPDSYNRYLFAENLPEDLRLGVFYAGPGTFWTDLRGFEQVMLGKLASESLAPGAAPEGTGTAASPAPRPASIRSDDRR</sequence>
<evidence type="ECO:0000313" key="4">
    <source>
        <dbReference type="Proteomes" id="UP000317835"/>
    </source>
</evidence>
<dbReference type="EMBL" id="CP036426">
    <property type="protein sequence ID" value="QDV38133.1"/>
    <property type="molecule type" value="Genomic_DNA"/>
</dbReference>
<gene>
    <name evidence="3" type="ORF">ElP_60820</name>
</gene>
<dbReference type="RefSeq" id="WP_145276397.1">
    <property type="nucleotide sequence ID" value="NZ_CP036426.1"/>
</dbReference>
<organism evidence="3 4">
    <name type="scientific">Tautonia plasticadhaerens</name>
    <dbReference type="NCBI Taxonomy" id="2527974"/>
    <lineage>
        <taxon>Bacteria</taxon>
        <taxon>Pseudomonadati</taxon>
        <taxon>Planctomycetota</taxon>
        <taxon>Planctomycetia</taxon>
        <taxon>Isosphaerales</taxon>
        <taxon>Isosphaeraceae</taxon>
        <taxon>Tautonia</taxon>
    </lineage>
</organism>
<feature type="region of interest" description="Disordered" evidence="1">
    <location>
        <begin position="557"/>
        <end position="585"/>
    </location>
</feature>
<evidence type="ECO:0000256" key="1">
    <source>
        <dbReference type="SAM" id="MobiDB-lite"/>
    </source>
</evidence>
<accession>A0A518HBA3</accession>
<dbReference type="KEGG" id="tpla:ElP_60820"/>
<reference evidence="3 4" key="1">
    <citation type="submission" date="2019-02" db="EMBL/GenBank/DDBJ databases">
        <title>Deep-cultivation of Planctomycetes and their phenomic and genomic characterization uncovers novel biology.</title>
        <authorList>
            <person name="Wiegand S."/>
            <person name="Jogler M."/>
            <person name="Boedeker C."/>
            <person name="Pinto D."/>
            <person name="Vollmers J."/>
            <person name="Rivas-Marin E."/>
            <person name="Kohn T."/>
            <person name="Peeters S.H."/>
            <person name="Heuer A."/>
            <person name="Rast P."/>
            <person name="Oberbeckmann S."/>
            <person name="Bunk B."/>
            <person name="Jeske O."/>
            <person name="Meyerdierks A."/>
            <person name="Storesund J.E."/>
            <person name="Kallscheuer N."/>
            <person name="Luecker S."/>
            <person name="Lage O.M."/>
            <person name="Pohl T."/>
            <person name="Merkel B.J."/>
            <person name="Hornburger P."/>
            <person name="Mueller R.-W."/>
            <person name="Bruemmer F."/>
            <person name="Labrenz M."/>
            <person name="Spormann A.M."/>
            <person name="Op den Camp H."/>
            <person name="Overmann J."/>
            <person name="Amann R."/>
            <person name="Jetten M.S.M."/>
            <person name="Mascher T."/>
            <person name="Medema M.H."/>
            <person name="Devos D.P."/>
            <person name="Kaster A.-K."/>
            <person name="Ovreas L."/>
            <person name="Rohde M."/>
            <person name="Galperin M.Y."/>
            <person name="Jogler C."/>
        </authorList>
    </citation>
    <scope>NUCLEOTIDE SEQUENCE [LARGE SCALE GENOMIC DNA]</scope>
    <source>
        <strain evidence="3 4">ElP</strain>
    </source>
</reference>
<dbReference type="InterPro" id="IPR001107">
    <property type="entry name" value="Band_7"/>
</dbReference>
<dbReference type="Pfam" id="PF01145">
    <property type="entry name" value="Band_7"/>
    <property type="match status" value="1"/>
</dbReference>
<evidence type="ECO:0000313" key="3">
    <source>
        <dbReference type="EMBL" id="QDV38133.1"/>
    </source>
</evidence>
<dbReference type="OrthoDB" id="9813949at2"/>
<protein>
    <submittedName>
        <fullName evidence="3">SPFH domain / Band 7 family protein</fullName>
    </submittedName>
</protein>